<feature type="transmembrane region" description="Helical" evidence="7">
    <location>
        <begin position="343"/>
        <end position="364"/>
    </location>
</feature>
<feature type="transmembrane region" description="Helical" evidence="7">
    <location>
        <begin position="311"/>
        <end position="336"/>
    </location>
</feature>
<evidence type="ECO:0000256" key="3">
    <source>
        <dbReference type="ARBA" id="ARBA00022692"/>
    </source>
</evidence>
<feature type="compositionally biased region" description="Pro residues" evidence="6">
    <location>
        <begin position="260"/>
        <end position="275"/>
    </location>
</feature>
<evidence type="ECO:0000259" key="8">
    <source>
        <dbReference type="Pfam" id="PF04024"/>
    </source>
</evidence>
<feature type="compositionally biased region" description="Low complexity" evidence="6">
    <location>
        <begin position="205"/>
        <end position="220"/>
    </location>
</feature>
<evidence type="ECO:0000256" key="2">
    <source>
        <dbReference type="ARBA" id="ARBA00022475"/>
    </source>
</evidence>
<sequence>MSTPGSTGPEGPRQTPSAGGAPGTAPPHGAAPYRSAPASGFFESMRRTGIWRTDERWIGGVAGGLARRLSIDPLLVRGVLVVMTFFGGLGLLLYGLGWALLPEESDGRIHLQEALRGNVDAALAGAAVFVLIGLVRPGFWWFDEFWAAGWFFLLIAALVGFLVALVARGRDGGGPSTSPPPAAGQPHGATAPASEAQPSGPGPTAPAAGGVTPGTDGAGPDQASAPTTAYGQAAYGTPPATSGPAGPPPTTPTSTGSTATPPPSPPPRPPRPRVPGPGRVTSAIVVGLSLLVLALMLLWDSVGWSLGPAGHPWALALVGCGAIVLIFGLGVTVTALRGRRGRGLTALGVLFALVMAPVTAGATVSEDWNVSWQGPGSFGERTHVPVSVSDAEAGYSLVAGDMDVRLTALDLDRAEPVVVPISMAAGDLRLVVPSDAAVEFTVQMGGGRLFAETGGGWTGPFVRDDGSGTTYHELDRVFRMEGMFDGTYRSPQAQENDPDLIIRATVGGGNIRLEETP</sequence>
<evidence type="ECO:0000256" key="7">
    <source>
        <dbReference type="SAM" id="Phobius"/>
    </source>
</evidence>
<feature type="transmembrane region" description="Helical" evidence="7">
    <location>
        <begin position="148"/>
        <end position="167"/>
    </location>
</feature>
<accession>A0ABW4L1C8</accession>
<dbReference type="InterPro" id="IPR007168">
    <property type="entry name" value="Phageshock_PspC_N"/>
</dbReference>
<feature type="region of interest" description="Disordered" evidence="6">
    <location>
        <begin position="171"/>
        <end position="278"/>
    </location>
</feature>
<comment type="subcellular location">
    <subcellularLocation>
        <location evidence="1">Cell membrane</location>
        <topology evidence="1">Single-pass membrane protein</topology>
    </subcellularLocation>
</comment>
<feature type="transmembrane region" description="Helical" evidence="7">
    <location>
        <begin position="280"/>
        <end position="299"/>
    </location>
</feature>
<proteinExistence type="predicted"/>
<gene>
    <name evidence="9" type="ORF">ACFSE6_02205</name>
</gene>
<dbReference type="RefSeq" id="WP_388002061.1">
    <property type="nucleotide sequence ID" value="NZ_JBHUEE010000001.1"/>
</dbReference>
<dbReference type="EMBL" id="JBHUEE010000001">
    <property type="protein sequence ID" value="MFD1716632.1"/>
    <property type="molecule type" value="Genomic_DNA"/>
</dbReference>
<feature type="region of interest" description="Disordered" evidence="6">
    <location>
        <begin position="1"/>
        <end position="32"/>
    </location>
</feature>
<organism evidence="9 10">
    <name type="scientific">Georgenia deserti</name>
    <dbReference type="NCBI Taxonomy" id="2093781"/>
    <lineage>
        <taxon>Bacteria</taxon>
        <taxon>Bacillati</taxon>
        <taxon>Actinomycetota</taxon>
        <taxon>Actinomycetes</taxon>
        <taxon>Micrococcales</taxon>
        <taxon>Bogoriellaceae</taxon>
        <taxon>Georgenia</taxon>
    </lineage>
</organism>
<evidence type="ECO:0000256" key="1">
    <source>
        <dbReference type="ARBA" id="ARBA00004162"/>
    </source>
</evidence>
<name>A0ABW4L1C8_9MICO</name>
<dbReference type="PANTHER" id="PTHR33885:SF3">
    <property type="entry name" value="PHAGE SHOCK PROTEIN C"/>
    <property type="match status" value="1"/>
</dbReference>
<reference evidence="10" key="1">
    <citation type="journal article" date="2019" name="Int. J. Syst. Evol. Microbiol.">
        <title>The Global Catalogue of Microorganisms (GCM) 10K type strain sequencing project: providing services to taxonomists for standard genome sequencing and annotation.</title>
        <authorList>
            <consortium name="The Broad Institute Genomics Platform"/>
            <consortium name="The Broad Institute Genome Sequencing Center for Infectious Disease"/>
            <person name="Wu L."/>
            <person name="Ma J."/>
        </authorList>
    </citation>
    <scope>NUCLEOTIDE SEQUENCE [LARGE SCALE GENOMIC DNA]</scope>
    <source>
        <strain evidence="10">JCM 17130</strain>
    </source>
</reference>
<keyword evidence="5 7" id="KW-0472">Membrane</keyword>
<keyword evidence="10" id="KW-1185">Reference proteome</keyword>
<evidence type="ECO:0000313" key="10">
    <source>
        <dbReference type="Proteomes" id="UP001597277"/>
    </source>
</evidence>
<comment type="caution">
    <text evidence="9">The sequence shown here is derived from an EMBL/GenBank/DDBJ whole genome shotgun (WGS) entry which is preliminary data.</text>
</comment>
<keyword evidence="2" id="KW-1003">Cell membrane</keyword>
<evidence type="ECO:0000256" key="5">
    <source>
        <dbReference type="ARBA" id="ARBA00023136"/>
    </source>
</evidence>
<feature type="transmembrane region" description="Helical" evidence="7">
    <location>
        <begin position="74"/>
        <end position="101"/>
    </location>
</feature>
<feature type="domain" description="Phage shock protein PspC N-terminal" evidence="8">
    <location>
        <begin position="52"/>
        <end position="104"/>
    </location>
</feature>
<evidence type="ECO:0000313" key="9">
    <source>
        <dbReference type="EMBL" id="MFD1716632.1"/>
    </source>
</evidence>
<evidence type="ECO:0000256" key="6">
    <source>
        <dbReference type="SAM" id="MobiDB-lite"/>
    </source>
</evidence>
<evidence type="ECO:0000256" key="4">
    <source>
        <dbReference type="ARBA" id="ARBA00022989"/>
    </source>
</evidence>
<dbReference type="Pfam" id="PF04024">
    <property type="entry name" value="PspC"/>
    <property type="match status" value="1"/>
</dbReference>
<dbReference type="Proteomes" id="UP001597277">
    <property type="component" value="Unassembled WGS sequence"/>
</dbReference>
<feature type="transmembrane region" description="Helical" evidence="7">
    <location>
        <begin position="121"/>
        <end position="142"/>
    </location>
</feature>
<keyword evidence="4 7" id="KW-1133">Transmembrane helix</keyword>
<dbReference type="InterPro" id="IPR052027">
    <property type="entry name" value="PspC"/>
</dbReference>
<keyword evidence="3 7" id="KW-0812">Transmembrane</keyword>
<protein>
    <submittedName>
        <fullName evidence="9">PspC domain-containing protein</fullName>
    </submittedName>
</protein>
<dbReference type="PANTHER" id="PTHR33885">
    <property type="entry name" value="PHAGE SHOCK PROTEIN C"/>
    <property type="match status" value="1"/>
</dbReference>